<evidence type="ECO:0000313" key="3">
    <source>
        <dbReference type="EMBL" id="UVI31006.1"/>
    </source>
</evidence>
<keyword evidence="2" id="KW-0238">DNA-binding</keyword>
<evidence type="ECO:0008006" key="5">
    <source>
        <dbReference type="Google" id="ProtNLM"/>
    </source>
</evidence>
<evidence type="ECO:0000256" key="2">
    <source>
        <dbReference type="ARBA" id="ARBA00023125"/>
    </source>
</evidence>
<accession>A0ABY5SAN2</accession>
<proteinExistence type="predicted"/>
<dbReference type="RefSeq" id="WP_258387069.1">
    <property type="nucleotide sequence ID" value="NZ_CP091430.1"/>
</dbReference>
<dbReference type="EMBL" id="CP091430">
    <property type="protein sequence ID" value="UVI31006.1"/>
    <property type="molecule type" value="Genomic_DNA"/>
</dbReference>
<dbReference type="InterPro" id="IPR044946">
    <property type="entry name" value="Restrct_endonuc_typeI_TRD_sf"/>
</dbReference>
<keyword evidence="1" id="KW-0680">Restriction system</keyword>
<sequence>MTIYRGLNTASSVEADAFHAKVIQLSDVKDGVLHLEAVENYGIKAITREEEAEISVNFIGLRPFPGVDPYSLFAFFESPIGESYIRALRKGASLPILNVKEIQDIPILKLSAEEMEHVGLSYKKAMGAYAQALAAAEQMRIAQLEQVYDKTGLSRGYMQKK</sequence>
<reference evidence="3" key="1">
    <citation type="submission" date="2022-01" db="EMBL/GenBank/DDBJ databases">
        <title>Paenibacillus spongiae sp. nov., isolated from marine sponge.</title>
        <authorList>
            <person name="Li Z."/>
            <person name="Zhang M."/>
        </authorList>
    </citation>
    <scope>NUCLEOTIDE SEQUENCE</scope>
    <source>
        <strain evidence="3">PHS-Z3</strain>
    </source>
</reference>
<evidence type="ECO:0000256" key="1">
    <source>
        <dbReference type="ARBA" id="ARBA00022747"/>
    </source>
</evidence>
<dbReference type="SUPFAM" id="SSF116734">
    <property type="entry name" value="DNA methylase specificity domain"/>
    <property type="match status" value="1"/>
</dbReference>
<name>A0ABY5SAN2_9BACL</name>
<evidence type="ECO:0000313" key="4">
    <source>
        <dbReference type="Proteomes" id="UP001057877"/>
    </source>
</evidence>
<gene>
    <name evidence="3" type="ORF">L1F29_03835</name>
</gene>
<dbReference type="Proteomes" id="UP001057877">
    <property type="component" value="Chromosome"/>
</dbReference>
<dbReference type="Gene3D" id="3.90.220.20">
    <property type="entry name" value="DNA methylase specificity domains"/>
    <property type="match status" value="1"/>
</dbReference>
<protein>
    <recommendedName>
        <fullName evidence="5">Restriction endonuclease subunit S</fullName>
    </recommendedName>
</protein>
<keyword evidence="4" id="KW-1185">Reference proteome</keyword>
<organism evidence="3 4">
    <name type="scientific">Paenibacillus spongiae</name>
    <dbReference type="NCBI Taxonomy" id="2909671"/>
    <lineage>
        <taxon>Bacteria</taxon>
        <taxon>Bacillati</taxon>
        <taxon>Bacillota</taxon>
        <taxon>Bacilli</taxon>
        <taxon>Bacillales</taxon>
        <taxon>Paenibacillaceae</taxon>
        <taxon>Paenibacillus</taxon>
    </lineage>
</organism>